<feature type="domain" description="Thiopeptide-type bacteriocin biosynthesis" evidence="2">
    <location>
        <begin position="758"/>
        <end position="1002"/>
    </location>
</feature>
<comment type="caution">
    <text evidence="3">The sequence shown here is derived from an EMBL/GenBank/DDBJ whole genome shotgun (WGS) entry which is preliminary data.</text>
</comment>
<name>A0A5J5JX39_9ACTN</name>
<dbReference type="Pfam" id="PF14028">
    <property type="entry name" value="Lant_dehydr_C"/>
    <property type="match status" value="1"/>
</dbReference>
<accession>A0A5J5JX39</accession>
<dbReference type="Pfam" id="PF04738">
    <property type="entry name" value="Lant_dehydr_N"/>
    <property type="match status" value="1"/>
</dbReference>
<sequence length="1014" mass="110291">MYEYLDAVVVRTAVWPVHRAPSSWPDLSEEAAGPDSWRQWLRETMRMPGLLAALEQASPVLTDRVCEICEGRDVSEPAMRRAVISVMRYLLRASGRATPFGLFAGVAPARIAALPTAHVGSAHRAVTKVDAGWLTEVIGRLEAGPALRPRLKVMANNLVFERDGQLVLEHRPAGAAHGQPTHLSVRATAPIRTAVSMSRSPIRLGELAEKLAADFPTVPAVVIDRLLADLVAQRLLVTSLRPPMTAIDPLGHLLSEIEEMAAGEFAEVAETVERLRRIVQQLTQHDDAPTSAIARSRRARLAADMAAVAPVKGSALGVDLRMDLDLAVPDSVAAEAAKAAGVLIRLARRSDLGSGWVAWHSRFLERYGPRALVPVLDAADPDIGLGYPAGYLGAPSPPSSPLSERDVKLLALAQRAALRGQREILLDESTVADLEAADSEAPIQPTTELTIRVHASSVHSLSDGEFTLAIVGVSRTTGTTTGRFLHLFDDEERARMSALYSELPTAVRGALRAQISCPALHIETENIARAPRVATHLLSPGEYHDGGEGLIALDDLALTADIHRLYLVSRSQRRPVEPVVLNAVEPIKRTHPLVRFLAEVPNALSVPCASFDWGAAAGLPFLPALRYGRTILSPARWLLTAADLREGPEWEAALAAWRDEVGVPQRVYLGDGDQRLSLDLSEPAHRALLRAQLDRTGTAVLRATSDADAAGWIGGHVHEIVVPLGSARKPARAPEWLHRAEEVNRDHGYLPGCDGRFYLKLYGHPDRQSRVLIHHLPRLLEELGEQAQWWFLRYQDPEEHLRLRLTVPADSFALVGDWTRTLRRAGLIGRVQWDTDFPETARFGGQAALAAAETYFATDSAAALAQLAASSQKGGPDVRALTAASMLDIVTAMIGDTAESLRWLIEHAVSEPSAPPRALYDQALALANPHDHQNLAAHPGGAQVVSCWSRRREALTAYRRVLNETSSHMGVLLPELLHLHHVRMAGTSLENERACLHLTRAAALSWTARARRGS</sequence>
<dbReference type="NCBIfam" id="TIGR03891">
    <property type="entry name" value="thiopep_ocin"/>
    <property type="match status" value="1"/>
</dbReference>
<evidence type="ECO:0000259" key="1">
    <source>
        <dbReference type="Pfam" id="PF04738"/>
    </source>
</evidence>
<keyword evidence="4" id="KW-1185">Reference proteome</keyword>
<evidence type="ECO:0000313" key="4">
    <source>
        <dbReference type="Proteomes" id="UP000327011"/>
    </source>
</evidence>
<dbReference type="RefSeq" id="WP_150935659.1">
    <property type="nucleotide sequence ID" value="NZ_VYTZ01000008.1"/>
</dbReference>
<evidence type="ECO:0000313" key="3">
    <source>
        <dbReference type="EMBL" id="KAA9376261.1"/>
    </source>
</evidence>
<proteinExistence type="predicted"/>
<feature type="domain" description="Lantibiotic dehydratase N-terminal" evidence="1">
    <location>
        <begin position="50"/>
        <end position="689"/>
    </location>
</feature>
<dbReference type="EMBL" id="VYTZ01000008">
    <property type="protein sequence ID" value="KAA9376261.1"/>
    <property type="molecule type" value="Genomic_DNA"/>
</dbReference>
<dbReference type="InterPro" id="IPR006827">
    <property type="entry name" value="Lant_deHydtase_N"/>
</dbReference>
<reference evidence="3 4" key="1">
    <citation type="submission" date="2019-09" db="EMBL/GenBank/DDBJ databases">
        <title>Screening of Novel Bioactive Compounds from Soil-Associated.</title>
        <authorList>
            <person name="Gong X."/>
        </authorList>
    </citation>
    <scope>NUCLEOTIDE SEQUENCE [LARGE SCALE GENOMIC DNA]</scope>
    <source>
        <strain evidence="3 4">Gxj-6</strain>
    </source>
</reference>
<gene>
    <name evidence="3" type="ORF">F5972_22700</name>
</gene>
<dbReference type="AlphaFoldDB" id="A0A5J5JX39"/>
<dbReference type="InterPro" id="IPR023809">
    <property type="entry name" value="Thiopep_bacteriocin_synth_dom"/>
</dbReference>
<dbReference type="Proteomes" id="UP000327011">
    <property type="component" value="Unassembled WGS sequence"/>
</dbReference>
<organism evidence="3 4">
    <name type="scientific">Microbispora cellulosiformans</name>
    <dbReference type="NCBI Taxonomy" id="2614688"/>
    <lineage>
        <taxon>Bacteria</taxon>
        <taxon>Bacillati</taxon>
        <taxon>Actinomycetota</taxon>
        <taxon>Actinomycetes</taxon>
        <taxon>Streptosporangiales</taxon>
        <taxon>Streptosporangiaceae</taxon>
        <taxon>Microbispora</taxon>
    </lineage>
</organism>
<protein>
    <submittedName>
        <fullName evidence="3">Lantibiotic dehydratase</fullName>
    </submittedName>
</protein>
<evidence type="ECO:0000259" key="2">
    <source>
        <dbReference type="Pfam" id="PF14028"/>
    </source>
</evidence>